<sequence>MRETGFDKTYRIGNTTIHIVAAEQTDEERQERLAEVVRVIELIWSGVNDDRKQETL</sequence>
<gene>
    <name evidence="1" type="ORF">H2C83_03410</name>
</gene>
<dbReference type="Proteomes" id="UP000538292">
    <property type="component" value="Unassembled WGS sequence"/>
</dbReference>
<keyword evidence="2" id="KW-1185">Reference proteome</keyword>
<protein>
    <submittedName>
        <fullName evidence="1">Uncharacterized protein</fullName>
    </submittedName>
</protein>
<accession>A0A7W1XQK8</accession>
<dbReference type="AlphaFoldDB" id="A0A7W1XQK8"/>
<evidence type="ECO:0000313" key="1">
    <source>
        <dbReference type="EMBL" id="MBA4601381.1"/>
    </source>
</evidence>
<evidence type="ECO:0000313" key="2">
    <source>
        <dbReference type="Proteomes" id="UP000538292"/>
    </source>
</evidence>
<reference evidence="1 2" key="1">
    <citation type="submission" date="2020-07" db="EMBL/GenBank/DDBJ databases">
        <title>Thermoactinomyces phylogeny.</title>
        <authorList>
            <person name="Dunlap C."/>
        </authorList>
    </citation>
    <scope>NUCLEOTIDE SEQUENCE [LARGE SCALE GENOMIC DNA]</scope>
    <source>
        <strain evidence="1 2">AMNI-1</strain>
    </source>
</reference>
<organism evidence="1 2">
    <name type="scientific">Thermoactinomyces mirandus</name>
    <dbReference type="NCBI Taxonomy" id="2756294"/>
    <lineage>
        <taxon>Bacteria</taxon>
        <taxon>Bacillati</taxon>
        <taxon>Bacillota</taxon>
        <taxon>Bacilli</taxon>
        <taxon>Bacillales</taxon>
        <taxon>Thermoactinomycetaceae</taxon>
        <taxon>Thermoactinomyces</taxon>
    </lineage>
</organism>
<comment type="caution">
    <text evidence="1">The sequence shown here is derived from an EMBL/GenBank/DDBJ whole genome shotgun (WGS) entry which is preliminary data.</text>
</comment>
<dbReference type="EMBL" id="JACEOL010000009">
    <property type="protein sequence ID" value="MBA4601381.1"/>
    <property type="molecule type" value="Genomic_DNA"/>
</dbReference>
<name>A0A7W1XQK8_9BACL</name>
<proteinExistence type="predicted"/>